<evidence type="ECO:0000313" key="2">
    <source>
        <dbReference type="Proteomes" id="UP000003165"/>
    </source>
</evidence>
<keyword evidence="2" id="KW-1185">Reference proteome</keyword>
<dbReference type="RefSeq" id="WP_008954428.1">
    <property type="nucleotide sequence ID" value="NZ_ACIS01000006.1"/>
</dbReference>
<accession>B9Z4X3</accession>
<dbReference type="AlphaFoldDB" id="B9Z4X3"/>
<proteinExistence type="predicted"/>
<protein>
    <submittedName>
        <fullName evidence="1">Uncharacterized protein</fullName>
    </submittedName>
</protein>
<evidence type="ECO:0000313" key="1">
    <source>
        <dbReference type="EMBL" id="EEG08205.1"/>
    </source>
</evidence>
<dbReference type="EMBL" id="ACIS01000006">
    <property type="protein sequence ID" value="EEG08205.1"/>
    <property type="molecule type" value="Genomic_DNA"/>
</dbReference>
<gene>
    <name evidence="1" type="ORF">FuraDRAFT_2408</name>
</gene>
<dbReference type="Proteomes" id="UP000003165">
    <property type="component" value="Unassembled WGS sequence"/>
</dbReference>
<comment type="caution">
    <text evidence="1">The sequence shown here is derived from an EMBL/GenBank/DDBJ whole genome shotgun (WGS) entry which is preliminary data.</text>
</comment>
<sequence length="91" mass="9859">MNCTCLQDLEKRLAAKFSEDLGVSAKAECQNEAFMLEGNTMKLAHVTNYKITASAKGFVKGKTVPVTASYCPFCGKSVKTQPAEKKEQAHG</sequence>
<dbReference type="eggNOG" id="ENOG5033JFE">
    <property type="taxonomic scope" value="Bacteria"/>
</dbReference>
<name>B9Z4X3_9NEIS</name>
<reference evidence="1 2" key="1">
    <citation type="submission" date="2009-02" db="EMBL/GenBank/DDBJ databases">
        <title>Sequencing of the draft genome and assembly of Lutiella nitroferrum 2002.</title>
        <authorList>
            <consortium name="US DOE Joint Genome Institute (JGI-PGF)"/>
            <person name="Lucas S."/>
            <person name="Copeland A."/>
            <person name="Lapidus A."/>
            <person name="Glavina del Rio T."/>
            <person name="Tice H."/>
            <person name="Bruce D."/>
            <person name="Goodwin L."/>
            <person name="Pitluck S."/>
            <person name="Larimer F."/>
            <person name="Land M.L."/>
            <person name="Hauser L."/>
            <person name="Coates J.D."/>
        </authorList>
    </citation>
    <scope>NUCLEOTIDE SEQUENCE [LARGE SCALE GENOMIC DNA]</scope>
    <source>
        <strain evidence="1 2">2002</strain>
    </source>
</reference>
<organism evidence="1 2">
    <name type="scientific">Pseudogulbenkiania ferrooxidans 2002</name>
    <dbReference type="NCBI Taxonomy" id="279714"/>
    <lineage>
        <taxon>Bacteria</taxon>
        <taxon>Pseudomonadati</taxon>
        <taxon>Pseudomonadota</taxon>
        <taxon>Betaproteobacteria</taxon>
        <taxon>Neisseriales</taxon>
        <taxon>Chromobacteriaceae</taxon>
        <taxon>Pseudogulbenkiania</taxon>
    </lineage>
</organism>